<proteinExistence type="predicted"/>
<dbReference type="GO" id="GO:0019825">
    <property type="term" value="F:oxygen binding"/>
    <property type="evidence" value="ECO:0007669"/>
    <property type="project" value="InterPro"/>
</dbReference>
<keyword evidence="4 6" id="KW-0479">Metal-binding</keyword>
<keyword evidence="3 6" id="KW-0349">Heme</keyword>
<dbReference type="InterPro" id="IPR012292">
    <property type="entry name" value="Globin/Proto"/>
</dbReference>
<dbReference type="GO" id="GO:0015671">
    <property type="term" value="P:oxygen transport"/>
    <property type="evidence" value="ECO:0007669"/>
    <property type="project" value="InterPro"/>
</dbReference>
<comment type="cofactor">
    <cofactor evidence="1">
        <name>heme</name>
        <dbReference type="ChEBI" id="CHEBI:30413"/>
    </cofactor>
</comment>
<keyword evidence="8" id="KW-1185">Reference proteome</keyword>
<evidence type="ECO:0000256" key="3">
    <source>
        <dbReference type="ARBA" id="ARBA00022617"/>
    </source>
</evidence>
<evidence type="ECO:0000313" key="8">
    <source>
        <dbReference type="Proteomes" id="UP000311008"/>
    </source>
</evidence>
<accession>A0A5B8CPE7</accession>
<dbReference type="RefSeq" id="WP_140001844.1">
    <property type="nucleotide sequence ID" value="NZ_CP040946.1"/>
</dbReference>
<reference evidence="8" key="1">
    <citation type="journal article" date="2019" name="ISME J.">
        <title>Evolution in action: habitat transition from sediment to the pelagial leads to genome streamlining in Methylophilaceae.</title>
        <authorList>
            <person name="Salcher M."/>
            <person name="Schaefle D."/>
            <person name="Kaspar M."/>
            <person name="Neuenschwander S.M."/>
            <person name="Ghai R."/>
        </authorList>
    </citation>
    <scope>NUCLEOTIDE SEQUENCE [LARGE SCALE GENOMIC DNA]</scope>
    <source>
        <strain evidence="8">MMS-M-51</strain>
    </source>
</reference>
<dbReference type="InterPro" id="IPR009050">
    <property type="entry name" value="Globin-like_sf"/>
</dbReference>
<dbReference type="KEGG" id="mmec:FIU01_00265"/>
<evidence type="ECO:0000256" key="2">
    <source>
        <dbReference type="ARBA" id="ARBA00022448"/>
    </source>
</evidence>
<dbReference type="EMBL" id="CP040946">
    <property type="protein sequence ID" value="QDC43104.1"/>
    <property type="molecule type" value="Genomic_DNA"/>
</dbReference>
<feature type="binding site" description="distal binding residue" evidence="6">
    <location>
        <position position="92"/>
    </location>
    <ligand>
        <name>heme</name>
        <dbReference type="ChEBI" id="CHEBI:30413"/>
    </ligand>
    <ligandPart>
        <name>Fe</name>
        <dbReference type="ChEBI" id="CHEBI:18248"/>
    </ligandPart>
</feature>
<dbReference type="InterPro" id="IPR019795">
    <property type="entry name" value="Globin_bac-like_CS"/>
</dbReference>
<dbReference type="GO" id="GO:0020037">
    <property type="term" value="F:heme binding"/>
    <property type="evidence" value="ECO:0007669"/>
    <property type="project" value="InterPro"/>
</dbReference>
<keyword evidence="5 6" id="KW-0408">Iron</keyword>
<organism evidence="7 8">
    <name type="scientific">Methylophilus medardicus</name>
    <dbReference type="NCBI Taxonomy" id="2588534"/>
    <lineage>
        <taxon>Bacteria</taxon>
        <taxon>Pseudomonadati</taxon>
        <taxon>Pseudomonadota</taxon>
        <taxon>Betaproteobacteria</taxon>
        <taxon>Nitrosomonadales</taxon>
        <taxon>Methylophilaceae</taxon>
        <taxon>Methylophilus</taxon>
    </lineage>
</organism>
<gene>
    <name evidence="7" type="ORF">FIU01_00265</name>
</gene>
<dbReference type="Pfam" id="PF01152">
    <property type="entry name" value="Bac_globin"/>
    <property type="match status" value="1"/>
</dbReference>
<evidence type="ECO:0000256" key="1">
    <source>
        <dbReference type="ARBA" id="ARBA00001971"/>
    </source>
</evidence>
<keyword evidence="2" id="KW-0813">Transport</keyword>
<evidence type="ECO:0000256" key="4">
    <source>
        <dbReference type="ARBA" id="ARBA00022723"/>
    </source>
</evidence>
<dbReference type="Proteomes" id="UP000311008">
    <property type="component" value="Chromosome"/>
</dbReference>
<dbReference type="CDD" id="cd00454">
    <property type="entry name" value="TrHb1_N"/>
    <property type="match status" value="1"/>
</dbReference>
<evidence type="ECO:0000313" key="7">
    <source>
        <dbReference type="EMBL" id="QDC43104.1"/>
    </source>
</evidence>
<sequence>MRFFVLTMITALCLGCVAQPKPEAALFQRIGGAPMLTRISNQTLDIVSKDPRTSRSFEGVKMKTLKESLSNFLCVKTGGACVYEGETMKKSHADLHITTAEFEVMVDVLRERLDANGVGTKEKNELLKILAPMKRDVVSN</sequence>
<dbReference type="SUPFAM" id="SSF46458">
    <property type="entry name" value="Globin-like"/>
    <property type="match status" value="1"/>
</dbReference>
<dbReference type="AlphaFoldDB" id="A0A5B8CPE7"/>
<dbReference type="PROSITE" id="PS01213">
    <property type="entry name" value="GLOBIN_FAM_2"/>
    <property type="match status" value="1"/>
</dbReference>
<dbReference type="GO" id="GO:0046872">
    <property type="term" value="F:metal ion binding"/>
    <property type="evidence" value="ECO:0007669"/>
    <property type="project" value="UniProtKB-KW"/>
</dbReference>
<protein>
    <submittedName>
        <fullName evidence="7">Group 1 truncated hemoglobin</fullName>
    </submittedName>
</protein>
<evidence type="ECO:0000256" key="6">
    <source>
        <dbReference type="PIRSR" id="PIRSR601486-1"/>
    </source>
</evidence>
<evidence type="ECO:0000256" key="5">
    <source>
        <dbReference type="ARBA" id="ARBA00023004"/>
    </source>
</evidence>
<dbReference type="OrthoDB" id="9795814at2"/>
<dbReference type="Gene3D" id="1.10.490.10">
    <property type="entry name" value="Globins"/>
    <property type="match status" value="1"/>
</dbReference>
<name>A0A5B8CPE7_9PROT</name>
<dbReference type="InterPro" id="IPR001486">
    <property type="entry name" value="Hemoglobin_trunc"/>
</dbReference>